<dbReference type="Pfam" id="PF00326">
    <property type="entry name" value="Peptidase_S9"/>
    <property type="match status" value="1"/>
</dbReference>
<comment type="caution">
    <text evidence="4">The sequence shown here is derived from an EMBL/GenBank/DDBJ whole genome shotgun (WGS) entry which is preliminary data.</text>
</comment>
<dbReference type="Proteomes" id="UP001275932">
    <property type="component" value="Unassembled WGS sequence"/>
</dbReference>
<feature type="domain" description="SGNH hydrolase-type esterase" evidence="3">
    <location>
        <begin position="31"/>
        <end position="203"/>
    </location>
</feature>
<feature type="domain" description="Peptidase S9 prolyl oligopeptidase catalytic" evidence="2">
    <location>
        <begin position="295"/>
        <end position="451"/>
    </location>
</feature>
<feature type="chain" id="PRO_5046865903" evidence="1">
    <location>
        <begin position="24"/>
        <end position="860"/>
    </location>
</feature>
<evidence type="ECO:0000256" key="1">
    <source>
        <dbReference type="SAM" id="SignalP"/>
    </source>
</evidence>
<protein>
    <submittedName>
        <fullName evidence="4">GDSL-type esterase/lipase family protein</fullName>
    </submittedName>
</protein>
<organism evidence="4 5">
    <name type="scientific">Intestinicryptomonas porci</name>
    <dbReference type="NCBI Taxonomy" id="2926320"/>
    <lineage>
        <taxon>Bacteria</taxon>
        <taxon>Pseudomonadati</taxon>
        <taxon>Verrucomicrobiota</taxon>
        <taxon>Opitutia</taxon>
        <taxon>Opitutales</taxon>
        <taxon>Intestinicryptomonaceae</taxon>
        <taxon>Intestinicryptomonas</taxon>
    </lineage>
</organism>
<dbReference type="EMBL" id="JALBUT010000008">
    <property type="protein sequence ID" value="MDX8416005.1"/>
    <property type="molecule type" value="Genomic_DNA"/>
</dbReference>
<dbReference type="SUPFAM" id="SSF53474">
    <property type="entry name" value="alpha/beta-Hydrolases"/>
    <property type="match status" value="1"/>
</dbReference>
<reference evidence="4 5" key="1">
    <citation type="submission" date="2022-03" db="EMBL/GenBank/DDBJ databases">
        <title>Novel taxa within the pig intestine.</title>
        <authorList>
            <person name="Wylensek D."/>
            <person name="Bishof K."/>
            <person name="Afrizal A."/>
            <person name="Clavel T."/>
        </authorList>
    </citation>
    <scope>NUCLEOTIDE SEQUENCE [LARGE SCALE GENOMIC DNA]</scope>
    <source>
        <strain evidence="4 5">CLA-KB-P66</strain>
    </source>
</reference>
<name>A0ABU4WKB5_9BACT</name>
<evidence type="ECO:0000313" key="5">
    <source>
        <dbReference type="Proteomes" id="UP001275932"/>
    </source>
</evidence>
<gene>
    <name evidence="4" type="ORF">MOX91_07435</name>
</gene>
<accession>A0ABU4WKB5</accession>
<dbReference type="SUPFAM" id="SSF52266">
    <property type="entry name" value="SGNH hydrolase"/>
    <property type="match status" value="2"/>
</dbReference>
<feature type="domain" description="SGNH hydrolase-type esterase" evidence="3">
    <location>
        <begin position="520"/>
        <end position="687"/>
    </location>
</feature>
<evidence type="ECO:0000259" key="3">
    <source>
        <dbReference type="Pfam" id="PF13472"/>
    </source>
</evidence>
<evidence type="ECO:0000313" key="4">
    <source>
        <dbReference type="EMBL" id="MDX8416005.1"/>
    </source>
</evidence>
<dbReference type="Gene3D" id="2.60.120.260">
    <property type="entry name" value="Galactose-binding domain-like"/>
    <property type="match status" value="1"/>
</dbReference>
<keyword evidence="5" id="KW-1185">Reference proteome</keyword>
<dbReference type="CDD" id="cd00229">
    <property type="entry name" value="SGNH_hydrolase"/>
    <property type="match status" value="1"/>
</dbReference>
<sequence>MKKFFKHCFIFSTIFIAILSAGAAERIRVACIGDSITAGAGVKGRENFYPSKLQQKLGDAYEVRNFGVSGRTMLSKGDNPYIKERAWAEAQKFNPNIVIIKLGTNDTKPQNMRHFAEFESDMKSMVETLQKLPAKPKIYLSYPVCVTKMCWGINDPSLFLKVIPVIDKIAKEKNLEIIDFYNPTFARFEIYAEGVHPNNFGADLLAEIAARKILKNPPLPPAKRAFMGQAELWNGFLRHNGIFSDGVISKNMIIVEPKLAAPSKPWILRPAFFGHEPQADLALLKSGYHVAYLDVTNEWGAPEFVEFGKTFFDYMTQVYGLSKKVNLEGLSRGGFYSLRFAQTYPECVASIYLDAPLCNPLSLAKSSDANLIKDVLKKWNATEENFEKIITPFLPSKNLAGLAKNKVSILSVCGDADTVVPLEENSAEIEREYKKLGGNFKSIIKKGVNHHPHSLKDPTPIVDFITQNEPNYDKEKYLQSLSNFKEKPLVSFDFSKYLNLRGTLDNSRLKFESGNATVAFLGGSITEMNGWRNFVQEELKRRYPTTKFTFIDAGIASTGSTPHAFRLENDILKIAKPDLLFFEASVNDHTNGFSKDEQIKGVEGVIAHALKANPNMDIVYLHFIYEPTRDEAMLGIDPEVYKNQEEVCKRYNIPSINLIGAICDAMKQNLLNWHEFGGTHPAQLGHKYYEKAIFRLFDKLQSGSKNIKPHKMPKSKIDKFSYTKGRFIDIKNAKIKSGFEISENWQPTMKSGTRKGFVNVPMLSASQPNAELELKFKGTAIGIFCATGPDAGVIEYSIDGGKFKKLDTCTNWSPHLYIPWVFMLEKELPDKNHTLVLKISEDKNQRSKGNAVHIRNFVAN</sequence>
<dbReference type="InterPro" id="IPR001375">
    <property type="entry name" value="Peptidase_S9_cat"/>
</dbReference>
<dbReference type="PANTHER" id="PTHR30383">
    <property type="entry name" value="THIOESTERASE 1/PROTEASE 1/LYSOPHOSPHOLIPASE L1"/>
    <property type="match status" value="1"/>
</dbReference>
<evidence type="ECO:0000259" key="2">
    <source>
        <dbReference type="Pfam" id="PF00326"/>
    </source>
</evidence>
<proteinExistence type="predicted"/>
<dbReference type="PANTHER" id="PTHR30383:SF5">
    <property type="entry name" value="SGNH HYDROLASE-TYPE ESTERASE DOMAIN-CONTAINING PROTEIN"/>
    <property type="match status" value="1"/>
</dbReference>
<keyword evidence="1" id="KW-0732">Signal</keyword>
<feature type="signal peptide" evidence="1">
    <location>
        <begin position="1"/>
        <end position="23"/>
    </location>
</feature>
<dbReference type="RefSeq" id="WP_370397459.1">
    <property type="nucleotide sequence ID" value="NZ_JALBUT010000008.1"/>
</dbReference>
<dbReference type="Gene3D" id="3.40.50.1110">
    <property type="entry name" value="SGNH hydrolase"/>
    <property type="match status" value="2"/>
</dbReference>
<dbReference type="Gene3D" id="3.40.50.1820">
    <property type="entry name" value="alpha/beta hydrolase"/>
    <property type="match status" value="1"/>
</dbReference>
<dbReference type="InterPro" id="IPR013830">
    <property type="entry name" value="SGNH_hydro"/>
</dbReference>
<dbReference type="Pfam" id="PF13472">
    <property type="entry name" value="Lipase_GDSL_2"/>
    <property type="match status" value="2"/>
</dbReference>
<dbReference type="InterPro" id="IPR051532">
    <property type="entry name" value="Ester_Hydrolysis_Enzymes"/>
</dbReference>
<dbReference type="InterPro" id="IPR036514">
    <property type="entry name" value="SGNH_hydro_sf"/>
</dbReference>
<dbReference type="InterPro" id="IPR029058">
    <property type="entry name" value="AB_hydrolase_fold"/>
</dbReference>